<proteinExistence type="predicted"/>
<dbReference type="EMBL" id="CP126056">
    <property type="protein sequence ID" value="WHX09645.1"/>
    <property type="molecule type" value="Genomic_DNA"/>
</dbReference>
<keyword evidence="1" id="KW-0378">Hydrolase</keyword>
<dbReference type="Gene3D" id="2.60.40.1120">
    <property type="entry name" value="Carboxypeptidase-like, regulatory domain"/>
    <property type="match status" value="1"/>
</dbReference>
<dbReference type="Pfam" id="PF13715">
    <property type="entry name" value="CarbopepD_reg_2"/>
    <property type="match status" value="1"/>
</dbReference>
<evidence type="ECO:0000313" key="1">
    <source>
        <dbReference type="EMBL" id="WHX09645.1"/>
    </source>
</evidence>
<evidence type="ECO:0000313" key="2">
    <source>
        <dbReference type="Proteomes" id="UP001177934"/>
    </source>
</evidence>
<accession>A0AA95HU59</accession>
<dbReference type="FunFam" id="2.60.40.1120:FF:000003">
    <property type="entry name" value="Outer membrane protein Omp121"/>
    <property type="match status" value="1"/>
</dbReference>
<sequence length="150" mass="16426">MKNMKKNPKQNRESSLMRSPLILGLSMVLCIPVAYSHAKSSNIVNNESVQSILQGRTIKGQIIDENNEPLIGVSVTVKGANTIGTITDFDGNYTLDVPAGKNSLEISYIGYKTQEITIGKNTQLNIKMQPDTQTLDEVVVVGYGTVKREI</sequence>
<gene>
    <name evidence="1" type="ORF">QNN11_20775</name>
</gene>
<dbReference type="SUPFAM" id="SSF49464">
    <property type="entry name" value="Carboxypeptidase regulatory domain-like"/>
    <property type="match status" value="1"/>
</dbReference>
<dbReference type="InterPro" id="IPR008969">
    <property type="entry name" value="CarboxyPept-like_regulatory"/>
</dbReference>
<name>A0AA95HU59_9BACT</name>
<protein>
    <submittedName>
        <fullName evidence="1">Carboxypeptidase-like regulatory domain-containing protein</fullName>
    </submittedName>
</protein>
<keyword evidence="1" id="KW-0121">Carboxypeptidase</keyword>
<reference evidence="1" key="1">
    <citation type="journal article" date="2023" name="Nat. Commun.">
        <title>Identification of a novel Human Milk Oligosaccharides utilization cluster in the infant gut commensal Bacteroides dorei.</title>
        <authorList>
            <person name="Kijner S."/>
            <person name="Ennis D."/>
            <person name="Shmorak S."/>
            <person name="Florentin A."/>
            <person name="Yassour M."/>
        </authorList>
    </citation>
    <scope>NUCLEOTIDE SEQUENCE</scope>
    <source>
        <strain evidence="1">2</strain>
    </source>
</reference>
<dbReference type="GO" id="GO:0004180">
    <property type="term" value="F:carboxypeptidase activity"/>
    <property type="evidence" value="ECO:0007669"/>
    <property type="project" value="UniProtKB-KW"/>
</dbReference>
<organism evidence="1 2">
    <name type="scientific">Phocaeicola dorei</name>
    <dbReference type="NCBI Taxonomy" id="357276"/>
    <lineage>
        <taxon>Bacteria</taxon>
        <taxon>Pseudomonadati</taxon>
        <taxon>Bacteroidota</taxon>
        <taxon>Bacteroidia</taxon>
        <taxon>Bacteroidales</taxon>
        <taxon>Bacteroidaceae</taxon>
        <taxon>Phocaeicola</taxon>
    </lineage>
</organism>
<dbReference type="Proteomes" id="UP001177934">
    <property type="component" value="Chromosome"/>
</dbReference>
<dbReference type="AlphaFoldDB" id="A0AA95HU59"/>
<keyword evidence="1" id="KW-0645">Protease</keyword>